<sequence>MTAGRSQQRLSSIEIERLSEVFDTHATVASDGAKYLTPDGFTRAITPALHQQQQSSYSAFFSVADKHASGRVSKDEFLEFQSLLVRHDAASSLSFKAVTQSDSAAAPALGALIGDSLIANYLKSQGQVSYAEFAQLVESVRADRIRQAFAAVDREKTGFIQVDQLVATASEFTPVAVQSTLAERLALVATEGKVGYPTFLAVVSLLSDPTKIAHAAAEVAKAPSQISASEFAATTDILTPLEASVLFTLASGQAGAETATTASITGILDSLHDSLVPAGRKSDVPITHKKPERTLLMELLFQAYNFGVGAIAGGIGATVVYPIDLVKTRMQNQRAAVVGEMMYKNSIDCFKKVIRNEGILGLYRGLGPQLVGVAPEKAIKLTMNDFVRSRMKNKDTGEITFAAELLAGAAAGGSQVVFTNPLEIVKIRLQTQGEMLKDATGLGAKATGTSPAVRRGAITIVKELGLMGLYKGASACLLRDVPFSAIYFPCYSHLKKDLFHEGERELSITDLLLAGAIAGMPAAYFTTPADVIKTRLQVEAKKGETVYTGLMDAARKIYKEEGFKAFFKGGPARILRSSPQFGTTLMCYELIHRMVPFPGEETHKRRDVGEERAREVSSQMALFNASNALRLMHDGNYKFGAMPKTTTA</sequence>
<keyword evidence="3" id="KW-0813">Transport</keyword>
<evidence type="ECO:0000256" key="15">
    <source>
        <dbReference type="PROSITE-ProRule" id="PRU00282"/>
    </source>
</evidence>
<reference evidence="17 18" key="1">
    <citation type="submission" date="2016-07" db="EMBL/GenBank/DDBJ databases">
        <title>Pervasive Adenine N6-methylation of Active Genes in Fungi.</title>
        <authorList>
            <consortium name="DOE Joint Genome Institute"/>
            <person name="Mondo S.J."/>
            <person name="Dannebaum R.O."/>
            <person name="Kuo R.C."/>
            <person name="Labutti K."/>
            <person name="Haridas S."/>
            <person name="Kuo A."/>
            <person name="Salamov A."/>
            <person name="Ahrendt S.R."/>
            <person name="Lipzen A."/>
            <person name="Sullivan W."/>
            <person name="Andreopoulos W.B."/>
            <person name="Clum A."/>
            <person name="Lindquist E."/>
            <person name="Daum C."/>
            <person name="Ramamoorthy G.K."/>
            <person name="Gryganskyi A."/>
            <person name="Culley D."/>
            <person name="Magnuson J.K."/>
            <person name="James T.Y."/>
            <person name="O'Malley M.A."/>
            <person name="Stajich J.E."/>
            <person name="Spatafora J.W."/>
            <person name="Visel A."/>
            <person name="Grigoriev I.V."/>
        </authorList>
    </citation>
    <scope>NUCLEOTIDE SEQUENCE [LARGE SCALE GENOMIC DNA]</scope>
    <source>
        <strain evidence="17 18">ATCC 12442</strain>
    </source>
</reference>
<keyword evidence="6" id="KW-0999">Mitochondrion inner membrane</keyword>
<dbReference type="GO" id="GO:0005743">
    <property type="term" value="C:mitochondrial inner membrane"/>
    <property type="evidence" value="ECO:0007669"/>
    <property type="project" value="UniProtKB-SubCell"/>
</dbReference>
<comment type="similarity">
    <text evidence="2">Belongs to the mitochondrial carrier (TC 2.A.29) family.</text>
</comment>
<dbReference type="AlphaFoldDB" id="A0A1Y1W606"/>
<evidence type="ECO:0000256" key="13">
    <source>
        <dbReference type="ARBA" id="ARBA00073787"/>
    </source>
</evidence>
<evidence type="ECO:0000313" key="17">
    <source>
        <dbReference type="EMBL" id="ORX68963.1"/>
    </source>
</evidence>
<evidence type="ECO:0000256" key="11">
    <source>
        <dbReference type="ARBA" id="ARBA00038674"/>
    </source>
</evidence>
<comment type="caution">
    <text evidence="17">The sequence shown here is derived from an EMBL/GenBank/DDBJ whole genome shotgun (WGS) entry which is preliminary data.</text>
</comment>
<comment type="function">
    <text evidence="12">Calcium-dependent mitochondrial aspartate and glutamate carrier. Transport of glutamate in mitochondria is required for mitochondrial transamination reactions and ornithine synthesis. Plays also a role in malate-aspartate NADH shuttle, which is critical for growth on acetate and fatty acids.</text>
</comment>
<evidence type="ECO:0000256" key="8">
    <source>
        <dbReference type="ARBA" id="ARBA00022989"/>
    </source>
</evidence>
<dbReference type="FunFam" id="1.50.40.10:FF:000004">
    <property type="entry name" value="Calcium-binding mitochondrial carrier protein Aralar1"/>
    <property type="match status" value="1"/>
</dbReference>
<keyword evidence="4 15" id="KW-0812">Transmembrane</keyword>
<dbReference type="InterPro" id="IPR011992">
    <property type="entry name" value="EF-hand-dom_pair"/>
</dbReference>
<dbReference type="Proteomes" id="UP000193922">
    <property type="component" value="Unassembled WGS sequence"/>
</dbReference>
<keyword evidence="8" id="KW-1133">Transmembrane helix</keyword>
<evidence type="ECO:0000313" key="18">
    <source>
        <dbReference type="Proteomes" id="UP000193922"/>
    </source>
</evidence>
<protein>
    <recommendedName>
        <fullName evidence="13">Mitochondrial aspartate-glutamate transporter AGC1</fullName>
    </recommendedName>
    <alternativeName>
        <fullName evidence="14">Aspartate-glutamate carrier 1</fullName>
    </alternativeName>
</protein>
<dbReference type="SUPFAM" id="SSF103506">
    <property type="entry name" value="Mitochondrial carrier"/>
    <property type="match status" value="1"/>
</dbReference>
<dbReference type="InterPro" id="IPR018108">
    <property type="entry name" value="MCP_transmembrane"/>
</dbReference>
<dbReference type="PROSITE" id="PS50222">
    <property type="entry name" value="EF_HAND_2"/>
    <property type="match status" value="2"/>
</dbReference>
<dbReference type="GO" id="GO:0043490">
    <property type="term" value="P:malate-aspartate shuttle"/>
    <property type="evidence" value="ECO:0007669"/>
    <property type="project" value="TreeGrafter"/>
</dbReference>
<dbReference type="RefSeq" id="XP_040742695.1">
    <property type="nucleotide sequence ID" value="XM_040883763.1"/>
</dbReference>
<keyword evidence="10 15" id="KW-0472">Membrane</keyword>
<dbReference type="Gene3D" id="1.10.238.10">
    <property type="entry name" value="EF-hand"/>
    <property type="match status" value="1"/>
</dbReference>
<keyword evidence="5" id="KW-0677">Repeat</keyword>
<organism evidence="17 18">
    <name type="scientific">Linderina pennispora</name>
    <dbReference type="NCBI Taxonomy" id="61395"/>
    <lineage>
        <taxon>Eukaryota</taxon>
        <taxon>Fungi</taxon>
        <taxon>Fungi incertae sedis</taxon>
        <taxon>Zoopagomycota</taxon>
        <taxon>Kickxellomycotina</taxon>
        <taxon>Kickxellomycetes</taxon>
        <taxon>Kickxellales</taxon>
        <taxon>Kickxellaceae</taxon>
        <taxon>Linderina</taxon>
    </lineage>
</organism>
<feature type="repeat" description="Solcar" evidence="15">
    <location>
        <begin position="399"/>
        <end position="497"/>
    </location>
</feature>
<proteinExistence type="inferred from homology"/>
<feature type="repeat" description="Solcar" evidence="15">
    <location>
        <begin position="300"/>
        <end position="390"/>
    </location>
</feature>
<comment type="subunit">
    <text evidence="11">Homodimer (via N-terminus).</text>
</comment>
<comment type="subcellular location">
    <subcellularLocation>
        <location evidence="1">Mitochondrion inner membrane</location>
        <topology evidence="1">Multi-pass membrane protein</topology>
    </subcellularLocation>
</comment>
<dbReference type="PRINTS" id="PR00926">
    <property type="entry name" value="MITOCARRIER"/>
</dbReference>
<dbReference type="OrthoDB" id="2161at2759"/>
<evidence type="ECO:0000256" key="3">
    <source>
        <dbReference type="ARBA" id="ARBA00022448"/>
    </source>
</evidence>
<dbReference type="PROSITE" id="PS50920">
    <property type="entry name" value="SOLCAR"/>
    <property type="match status" value="3"/>
</dbReference>
<dbReference type="GeneID" id="63800411"/>
<dbReference type="PANTHER" id="PTHR45678">
    <property type="entry name" value="MITOCHONDRIAL 2-OXODICARBOXYLATE CARRIER 1-RELATED"/>
    <property type="match status" value="1"/>
</dbReference>
<feature type="domain" description="EF-hand" evidence="16">
    <location>
        <begin position="52"/>
        <end position="87"/>
    </location>
</feature>
<evidence type="ECO:0000256" key="2">
    <source>
        <dbReference type="ARBA" id="ARBA00006375"/>
    </source>
</evidence>
<evidence type="ECO:0000256" key="6">
    <source>
        <dbReference type="ARBA" id="ARBA00022792"/>
    </source>
</evidence>
<keyword evidence="18" id="KW-1185">Reference proteome</keyword>
<evidence type="ECO:0000256" key="5">
    <source>
        <dbReference type="ARBA" id="ARBA00022737"/>
    </source>
</evidence>
<dbReference type="InterPro" id="IPR023395">
    <property type="entry name" value="MCP_dom_sf"/>
</dbReference>
<dbReference type="GO" id="GO:0005509">
    <property type="term" value="F:calcium ion binding"/>
    <property type="evidence" value="ECO:0007669"/>
    <property type="project" value="InterPro"/>
</dbReference>
<dbReference type="Pfam" id="PF00153">
    <property type="entry name" value="Mito_carr"/>
    <property type="match status" value="3"/>
</dbReference>
<evidence type="ECO:0000256" key="9">
    <source>
        <dbReference type="ARBA" id="ARBA00023128"/>
    </source>
</evidence>
<dbReference type="InterPro" id="IPR002048">
    <property type="entry name" value="EF_hand_dom"/>
</dbReference>
<evidence type="ECO:0000256" key="12">
    <source>
        <dbReference type="ARBA" id="ARBA00059916"/>
    </source>
</evidence>
<evidence type="ECO:0000256" key="10">
    <source>
        <dbReference type="ARBA" id="ARBA00023136"/>
    </source>
</evidence>
<gene>
    <name evidence="17" type="ORF">DL89DRAFT_168877</name>
</gene>
<dbReference type="PANTHER" id="PTHR45678:SF9">
    <property type="entry name" value="CALCIUM-BINDING MITOCHONDRIAL CARRIER PROTEIN ARALAR1"/>
    <property type="match status" value="1"/>
</dbReference>
<feature type="repeat" description="Solcar" evidence="15">
    <location>
        <begin position="506"/>
        <end position="594"/>
    </location>
</feature>
<dbReference type="EMBL" id="MCFD01000008">
    <property type="protein sequence ID" value="ORX68963.1"/>
    <property type="molecule type" value="Genomic_DNA"/>
</dbReference>
<dbReference type="STRING" id="61395.A0A1Y1W606"/>
<dbReference type="GO" id="GO:0015183">
    <property type="term" value="F:L-aspartate transmembrane transporter activity"/>
    <property type="evidence" value="ECO:0007669"/>
    <property type="project" value="TreeGrafter"/>
</dbReference>
<evidence type="ECO:0000256" key="1">
    <source>
        <dbReference type="ARBA" id="ARBA00004448"/>
    </source>
</evidence>
<feature type="domain" description="EF-hand" evidence="16">
    <location>
        <begin position="140"/>
        <end position="175"/>
    </location>
</feature>
<evidence type="ECO:0000256" key="4">
    <source>
        <dbReference type="ARBA" id="ARBA00022692"/>
    </source>
</evidence>
<evidence type="ECO:0000256" key="14">
    <source>
        <dbReference type="ARBA" id="ARBA00082232"/>
    </source>
</evidence>
<dbReference type="SUPFAM" id="SSF47473">
    <property type="entry name" value="EF-hand"/>
    <property type="match status" value="1"/>
</dbReference>
<keyword evidence="7" id="KW-0106">Calcium</keyword>
<name>A0A1Y1W606_9FUNG</name>
<dbReference type="Gene3D" id="1.50.40.10">
    <property type="entry name" value="Mitochondrial carrier domain"/>
    <property type="match status" value="1"/>
</dbReference>
<dbReference type="GO" id="GO:0005313">
    <property type="term" value="F:L-glutamate transmembrane transporter activity"/>
    <property type="evidence" value="ECO:0007669"/>
    <property type="project" value="TreeGrafter"/>
</dbReference>
<evidence type="ECO:0000259" key="16">
    <source>
        <dbReference type="PROSITE" id="PS50222"/>
    </source>
</evidence>
<dbReference type="InterPro" id="IPR002067">
    <property type="entry name" value="MCP"/>
</dbReference>
<keyword evidence="9" id="KW-0496">Mitochondrion</keyword>
<evidence type="ECO:0000256" key="7">
    <source>
        <dbReference type="ARBA" id="ARBA00022837"/>
    </source>
</evidence>
<accession>A0A1Y1W606</accession>
<dbReference type="InterPro" id="IPR051028">
    <property type="entry name" value="Mito_Solute_Carrier"/>
</dbReference>